<dbReference type="Proteomes" id="UP000051757">
    <property type="component" value="Unassembled WGS sequence"/>
</dbReference>
<sequence length="135" mass="14462">MHACTASVQPVTTPTTPRAIVAARLRQARILRGFSQREVGVRMGLDKDTASARISRYESESMTVSLEALFELAQALDVPPAYLLATTPAMADAILALGVQSETQQAKLSQALEGLAALPPGKRKQAIDRLLADFT</sequence>
<dbReference type="SUPFAM" id="SSF47413">
    <property type="entry name" value="lambda repressor-like DNA-binding domains"/>
    <property type="match status" value="1"/>
</dbReference>
<dbReference type="InterPro" id="IPR001387">
    <property type="entry name" value="Cro/C1-type_HTH"/>
</dbReference>
<keyword evidence="3" id="KW-1185">Reference proteome</keyword>
<proteinExistence type="predicted"/>
<dbReference type="AlphaFoldDB" id="A0A0R0B3C8"/>
<dbReference type="CDD" id="cd00093">
    <property type="entry name" value="HTH_XRE"/>
    <property type="match status" value="1"/>
</dbReference>
<dbReference type="GO" id="GO:0003677">
    <property type="term" value="F:DNA binding"/>
    <property type="evidence" value="ECO:0007669"/>
    <property type="project" value="InterPro"/>
</dbReference>
<protein>
    <recommendedName>
        <fullName evidence="1">HTH cro/C1-type domain-containing protein</fullName>
    </recommendedName>
</protein>
<evidence type="ECO:0000313" key="3">
    <source>
        <dbReference type="Proteomes" id="UP000051757"/>
    </source>
</evidence>
<dbReference type="EMBL" id="LLXV01000021">
    <property type="protein sequence ID" value="KRG51661.1"/>
    <property type="molecule type" value="Genomic_DNA"/>
</dbReference>
<evidence type="ECO:0000259" key="1">
    <source>
        <dbReference type="PROSITE" id="PS50943"/>
    </source>
</evidence>
<comment type="caution">
    <text evidence="2">The sequence shown here is derived from an EMBL/GenBank/DDBJ whole genome shotgun (WGS) entry which is preliminary data.</text>
</comment>
<dbReference type="Gene3D" id="1.10.260.40">
    <property type="entry name" value="lambda repressor-like DNA-binding domains"/>
    <property type="match status" value="1"/>
</dbReference>
<name>A0A0R0B3C8_9GAMM</name>
<gene>
    <name evidence="2" type="ORF">ARC23_08085</name>
</gene>
<organism evidence="2 3">
    <name type="scientific">Stenotrophomonas beteli</name>
    <dbReference type="NCBI Taxonomy" id="3384461"/>
    <lineage>
        <taxon>Bacteria</taxon>
        <taxon>Pseudomonadati</taxon>
        <taxon>Pseudomonadota</taxon>
        <taxon>Gammaproteobacteria</taxon>
        <taxon>Lysobacterales</taxon>
        <taxon>Lysobacteraceae</taxon>
        <taxon>Stenotrophomonas</taxon>
        <taxon>Stenotrophomonas maltophilia group</taxon>
    </lineage>
</organism>
<dbReference type="InterPro" id="IPR010982">
    <property type="entry name" value="Lambda_DNA-bd_dom_sf"/>
</dbReference>
<dbReference type="PROSITE" id="PS50943">
    <property type="entry name" value="HTH_CROC1"/>
    <property type="match status" value="1"/>
</dbReference>
<dbReference type="SMART" id="SM00530">
    <property type="entry name" value="HTH_XRE"/>
    <property type="match status" value="1"/>
</dbReference>
<reference evidence="2 3" key="1">
    <citation type="journal article" date="2016" name="Front. Microbiol.">
        <title>Genome Sequence of Type Strains of Genus Stenotrophomonas.</title>
        <authorList>
            <person name="Patil P.P."/>
            <person name="Midha S."/>
            <person name="Kumar S."/>
            <person name="Patil P.B."/>
        </authorList>
    </citation>
    <scope>NUCLEOTIDE SEQUENCE [LARGE SCALE GENOMIC DNA]</scope>
    <source>
        <strain evidence="2 3">LMG 978</strain>
    </source>
</reference>
<accession>A0A0R0B3C8</accession>
<evidence type="ECO:0000313" key="2">
    <source>
        <dbReference type="EMBL" id="KRG51661.1"/>
    </source>
</evidence>
<feature type="domain" description="HTH cro/C1-type" evidence="1">
    <location>
        <begin position="25"/>
        <end position="83"/>
    </location>
</feature>
<dbReference type="Pfam" id="PF01381">
    <property type="entry name" value="HTH_3"/>
    <property type="match status" value="1"/>
</dbReference>